<sequence>MVDSLPSYAQVYSGKRFQGTQFHIFNYGLSNHSWRVCTATSSKPLLKYYSVTGHESAVLCLGDETRVGSMQRRTLKGQPPRYLVELKLPYNFHAFQDIVFLLDPLPIMECSDVDGELLRFHWLRHGSFTNKQVLIRLDEPEKIIATFQPSLIPTKVGSVSFSSTMGDQEMCLILMFLTFSLYARQMAQLR</sequence>
<accession>A0ACC2TLR7</accession>
<reference evidence="1" key="1">
    <citation type="submission" date="2022-04" db="EMBL/GenBank/DDBJ databases">
        <title>Genome of the entomopathogenic fungus Entomophthora muscae.</title>
        <authorList>
            <person name="Elya C."/>
            <person name="Lovett B.R."/>
            <person name="Lee E."/>
            <person name="Macias A.M."/>
            <person name="Hajek A.E."/>
            <person name="De Bivort B.L."/>
            <person name="Kasson M.T."/>
            <person name="De Fine Licht H.H."/>
            <person name="Stajich J.E."/>
        </authorList>
    </citation>
    <scope>NUCLEOTIDE SEQUENCE</scope>
    <source>
        <strain evidence="1">Berkeley</strain>
    </source>
</reference>
<protein>
    <submittedName>
        <fullName evidence="1">Uncharacterized protein</fullName>
    </submittedName>
</protein>
<evidence type="ECO:0000313" key="1">
    <source>
        <dbReference type="EMBL" id="KAJ9075426.1"/>
    </source>
</evidence>
<evidence type="ECO:0000313" key="2">
    <source>
        <dbReference type="Proteomes" id="UP001165960"/>
    </source>
</evidence>
<proteinExistence type="predicted"/>
<organism evidence="1 2">
    <name type="scientific">Entomophthora muscae</name>
    <dbReference type="NCBI Taxonomy" id="34485"/>
    <lineage>
        <taxon>Eukaryota</taxon>
        <taxon>Fungi</taxon>
        <taxon>Fungi incertae sedis</taxon>
        <taxon>Zoopagomycota</taxon>
        <taxon>Entomophthoromycotina</taxon>
        <taxon>Entomophthoromycetes</taxon>
        <taxon>Entomophthorales</taxon>
        <taxon>Entomophthoraceae</taxon>
        <taxon>Entomophthora</taxon>
    </lineage>
</organism>
<keyword evidence="2" id="KW-1185">Reference proteome</keyword>
<dbReference type="Proteomes" id="UP001165960">
    <property type="component" value="Unassembled WGS sequence"/>
</dbReference>
<gene>
    <name evidence="1" type="ORF">DSO57_1036248</name>
</gene>
<name>A0ACC2TLR7_9FUNG</name>
<dbReference type="EMBL" id="QTSX02002472">
    <property type="protein sequence ID" value="KAJ9075426.1"/>
    <property type="molecule type" value="Genomic_DNA"/>
</dbReference>
<comment type="caution">
    <text evidence="1">The sequence shown here is derived from an EMBL/GenBank/DDBJ whole genome shotgun (WGS) entry which is preliminary data.</text>
</comment>